<accession>A0AA91E9W9</accession>
<gene>
    <name evidence="1" type="ORF">M993_04761</name>
</gene>
<keyword evidence="2" id="KW-1185">Reference proteome</keyword>
<dbReference type="AlphaFoldDB" id="A0AA91E9W9"/>
<protein>
    <submittedName>
        <fullName evidence="1">Uncharacterized protein</fullName>
    </submittedName>
</protein>
<name>A0AA91E9W9_9GAMM</name>
<organism evidence="1 2">
    <name type="scientific">Obesumbacterium proteus ATCC 12841</name>
    <dbReference type="NCBI Taxonomy" id="1354268"/>
    <lineage>
        <taxon>Bacteria</taxon>
        <taxon>Pseudomonadati</taxon>
        <taxon>Pseudomonadota</taxon>
        <taxon>Gammaproteobacteria</taxon>
        <taxon>Enterobacterales</taxon>
        <taxon>Hafniaceae</taxon>
        <taxon>Obesumbacterium</taxon>
    </lineage>
</organism>
<evidence type="ECO:0000313" key="1">
    <source>
        <dbReference type="EMBL" id="OAT56535.1"/>
    </source>
</evidence>
<proteinExistence type="predicted"/>
<sequence>MAEIKIKIDSSDIDAAIAKVSHLLELVERLPAGLLGTGTESKEVQSESVKVFINEAFINKKAVTAANVSEVIENAIANSKEFEKPKNGEPVYYAPAFTIEQAPYAEDLPLGQKQLSNGDINALIRTGISTALRPGGSIWQALNGR</sequence>
<dbReference type="RefSeq" id="WP_061554339.1">
    <property type="nucleotide sequence ID" value="NZ_LXEX01000077.1"/>
</dbReference>
<dbReference type="EMBL" id="LXEX01000077">
    <property type="protein sequence ID" value="OAT56535.1"/>
    <property type="molecule type" value="Genomic_DNA"/>
</dbReference>
<dbReference type="Proteomes" id="UP000078431">
    <property type="component" value="Unassembled WGS sequence"/>
</dbReference>
<evidence type="ECO:0000313" key="2">
    <source>
        <dbReference type="Proteomes" id="UP000078431"/>
    </source>
</evidence>
<comment type="caution">
    <text evidence="1">The sequence shown here is derived from an EMBL/GenBank/DDBJ whole genome shotgun (WGS) entry which is preliminary data.</text>
</comment>
<reference evidence="1 2" key="1">
    <citation type="submission" date="2016-04" db="EMBL/GenBank/DDBJ databases">
        <title>ATOL: Assembling a taxonomically balanced genome-scale reconstruction of the evolutionary history of the Enterobacteriaceae.</title>
        <authorList>
            <person name="Plunkett G.III."/>
            <person name="Neeno-Eckwall E.C."/>
            <person name="Glasner J.D."/>
            <person name="Perna N.T."/>
        </authorList>
    </citation>
    <scope>NUCLEOTIDE SEQUENCE [LARGE SCALE GENOMIC DNA]</scope>
    <source>
        <strain evidence="1 2">ATCC 12841</strain>
    </source>
</reference>